<accession>A0A516KPM4</accession>
<dbReference type="GeneID" id="80005497"/>
<sequence>MGTARTTRATSVRRLQMTLVVGLCIAAPVIAGSFLAWVVTLPNLG</sequence>
<keyword evidence="3" id="KW-1185">Reference proteome</keyword>
<evidence type="ECO:0000313" key="2">
    <source>
        <dbReference type="EMBL" id="QDP43618.1"/>
    </source>
</evidence>
<dbReference type="RefSeq" id="YP_010751826.1">
    <property type="nucleotide sequence ID" value="NC_073373.1"/>
</dbReference>
<protein>
    <submittedName>
        <fullName evidence="2">Uncharacterized protein</fullName>
    </submittedName>
</protein>
<proteinExistence type="predicted"/>
<evidence type="ECO:0000313" key="3">
    <source>
        <dbReference type="Proteomes" id="UP000317493"/>
    </source>
</evidence>
<reference evidence="2 3" key="1">
    <citation type="submission" date="2019-07" db="EMBL/GenBank/DDBJ databases">
        <authorList>
            <person name="Fields K.L."/>
            <person name="Fields S.B."/>
            <person name="Nelson N.D."/>
            <person name="Robertson C."/>
            <person name="Bonilla J.A."/>
            <person name="Klyczek K."/>
            <person name="Garlena R.A."/>
            <person name="Russell D.A."/>
            <person name="Pope W.H."/>
            <person name="Jacobs-Sera D."/>
            <person name="Hatfull G.F."/>
        </authorList>
    </citation>
    <scope>NUCLEOTIDE SEQUENCE [LARGE SCALE GENOMIC DNA]</scope>
</reference>
<organism evidence="2 3">
    <name type="scientific">Microbacterium phage Tyrumbra</name>
    <dbReference type="NCBI Taxonomy" id="2596974"/>
    <lineage>
        <taxon>Viruses</taxon>
        <taxon>Duplodnaviria</taxon>
        <taxon>Heunggongvirae</taxon>
        <taxon>Uroviricota</taxon>
        <taxon>Caudoviricetes</taxon>
        <taxon>Hodgkinviridae</taxon>
        <taxon>Metamorphoovirus</taxon>
        <taxon>Metamorphoovirus tyrumba</taxon>
    </lineage>
</organism>
<keyword evidence="1" id="KW-0472">Membrane</keyword>
<dbReference type="KEGG" id="vg:80005497"/>
<dbReference type="EMBL" id="MN175603">
    <property type="protein sequence ID" value="QDP43618.1"/>
    <property type="molecule type" value="Genomic_DNA"/>
</dbReference>
<keyword evidence="1" id="KW-0812">Transmembrane</keyword>
<name>A0A516KPM4_9CAUD</name>
<gene>
    <name evidence="2" type="primary">81</name>
    <name evidence="2" type="ORF">SEA_TYRUMBRA_81</name>
</gene>
<evidence type="ECO:0000256" key="1">
    <source>
        <dbReference type="SAM" id="Phobius"/>
    </source>
</evidence>
<feature type="transmembrane region" description="Helical" evidence="1">
    <location>
        <begin position="20"/>
        <end position="39"/>
    </location>
</feature>
<dbReference type="Proteomes" id="UP000317493">
    <property type="component" value="Segment"/>
</dbReference>
<keyword evidence="1" id="KW-1133">Transmembrane helix</keyword>